<evidence type="ECO:0000313" key="1">
    <source>
        <dbReference type="EMBL" id="TFW20836.1"/>
    </source>
</evidence>
<dbReference type="InterPro" id="IPR035093">
    <property type="entry name" value="RelE/ParE_toxin_dom_sf"/>
</dbReference>
<proteinExistence type="predicted"/>
<dbReference type="Proteomes" id="UP000298438">
    <property type="component" value="Unassembled WGS sequence"/>
</dbReference>
<dbReference type="Gene3D" id="3.30.2310.20">
    <property type="entry name" value="RelE-like"/>
    <property type="match status" value="1"/>
</dbReference>
<keyword evidence="2" id="KW-1185">Reference proteome</keyword>
<sequence>MIRSFADEGLERFYLTGSKAGIQPDHAGKLRRQLTALDGASDLGLIDVPGWRLHRLLGQKAGFWSIRVSGNWRLIFKFDGRDADLVDYIDYH</sequence>
<reference evidence="1 2" key="1">
    <citation type="submission" date="2019-03" db="EMBL/GenBank/DDBJ databases">
        <title>Draft Genome Sequence of Massilia arenosa sp. nov., a Novel Massilia Species Isolated from a Sandy-loam Maize Soil.</title>
        <authorList>
            <person name="Raths R."/>
            <person name="Peta V."/>
            <person name="Bucking H."/>
        </authorList>
    </citation>
    <scope>NUCLEOTIDE SEQUENCE [LARGE SCALE GENOMIC DNA]</scope>
    <source>
        <strain evidence="1 2">MC02</strain>
    </source>
</reference>
<dbReference type="Pfam" id="PF05015">
    <property type="entry name" value="HigB-like_toxin"/>
    <property type="match status" value="1"/>
</dbReference>
<protein>
    <submittedName>
        <fullName evidence="1">Killer protein</fullName>
    </submittedName>
</protein>
<name>A0A4Y9SH36_9BURK</name>
<dbReference type="SUPFAM" id="SSF143011">
    <property type="entry name" value="RelE-like"/>
    <property type="match status" value="1"/>
</dbReference>
<comment type="caution">
    <text evidence="1">The sequence shown here is derived from an EMBL/GenBank/DDBJ whole genome shotgun (WGS) entry which is preliminary data.</text>
</comment>
<dbReference type="PANTHER" id="PTHR40266:SF2">
    <property type="entry name" value="TOXIN HIGB-1"/>
    <property type="match status" value="1"/>
</dbReference>
<organism evidence="1 2">
    <name type="scientific">Zemynaea arenosa</name>
    <dbReference type="NCBI Taxonomy" id="2561931"/>
    <lineage>
        <taxon>Bacteria</taxon>
        <taxon>Pseudomonadati</taxon>
        <taxon>Pseudomonadota</taxon>
        <taxon>Betaproteobacteria</taxon>
        <taxon>Burkholderiales</taxon>
        <taxon>Oxalobacteraceae</taxon>
        <taxon>Telluria group</taxon>
        <taxon>Zemynaea</taxon>
    </lineage>
</organism>
<dbReference type="EMBL" id="SPVF01000128">
    <property type="protein sequence ID" value="TFW20836.1"/>
    <property type="molecule type" value="Genomic_DNA"/>
</dbReference>
<dbReference type="OrthoDB" id="9801102at2"/>
<accession>A0A4Y9SH36</accession>
<evidence type="ECO:0000313" key="2">
    <source>
        <dbReference type="Proteomes" id="UP000298438"/>
    </source>
</evidence>
<dbReference type="AlphaFoldDB" id="A0A4Y9SH36"/>
<gene>
    <name evidence="1" type="ORF">E4L96_10080</name>
</gene>
<dbReference type="RefSeq" id="WP_135207080.1">
    <property type="nucleotide sequence ID" value="NZ_SPVF01000128.1"/>
</dbReference>
<dbReference type="InterPro" id="IPR007711">
    <property type="entry name" value="HigB-1"/>
</dbReference>
<dbReference type="PANTHER" id="PTHR40266">
    <property type="entry name" value="TOXIN HIGB-1"/>
    <property type="match status" value="1"/>
</dbReference>